<proteinExistence type="inferred from homology"/>
<dbReference type="EMBL" id="CAXHTB010000012">
    <property type="protein sequence ID" value="CAL0316761.1"/>
    <property type="molecule type" value="Genomic_DNA"/>
</dbReference>
<reference evidence="5 6" key="1">
    <citation type="submission" date="2024-03" db="EMBL/GenBank/DDBJ databases">
        <authorList>
            <person name="Martinez-Hernandez J."/>
        </authorList>
    </citation>
    <scope>NUCLEOTIDE SEQUENCE [LARGE SCALE GENOMIC DNA]</scope>
</reference>
<name>A0AAV1X563_LUPLU</name>
<dbReference type="InterPro" id="IPR000528">
    <property type="entry name" value="Plant_nsLTP"/>
</dbReference>
<feature type="domain" description="Bifunctional inhibitor/plant lipid transfer protein/seed storage helical" evidence="4">
    <location>
        <begin position="31"/>
        <end position="110"/>
    </location>
</feature>
<dbReference type="GO" id="GO:0006869">
    <property type="term" value="P:lipid transport"/>
    <property type="evidence" value="ECO:0007669"/>
    <property type="project" value="InterPro"/>
</dbReference>
<comment type="similarity">
    <text evidence="1">Belongs to the plant LTP family.</text>
</comment>
<keyword evidence="3" id="KW-0732">Signal</keyword>
<organism evidence="5 6">
    <name type="scientific">Lupinus luteus</name>
    <name type="common">European yellow lupine</name>
    <dbReference type="NCBI Taxonomy" id="3873"/>
    <lineage>
        <taxon>Eukaryota</taxon>
        <taxon>Viridiplantae</taxon>
        <taxon>Streptophyta</taxon>
        <taxon>Embryophyta</taxon>
        <taxon>Tracheophyta</taxon>
        <taxon>Spermatophyta</taxon>
        <taxon>Magnoliopsida</taxon>
        <taxon>eudicotyledons</taxon>
        <taxon>Gunneridae</taxon>
        <taxon>Pentapetalae</taxon>
        <taxon>rosids</taxon>
        <taxon>fabids</taxon>
        <taxon>Fabales</taxon>
        <taxon>Fabaceae</taxon>
        <taxon>Papilionoideae</taxon>
        <taxon>50 kb inversion clade</taxon>
        <taxon>genistoids sensu lato</taxon>
        <taxon>core genistoids</taxon>
        <taxon>Genisteae</taxon>
        <taxon>Lupinus</taxon>
    </lineage>
</organism>
<dbReference type="Proteomes" id="UP001497480">
    <property type="component" value="Unassembled WGS sequence"/>
</dbReference>
<evidence type="ECO:0000256" key="1">
    <source>
        <dbReference type="ARBA" id="ARBA00009748"/>
    </source>
</evidence>
<feature type="chain" id="PRO_5043393490" description="Bifunctional inhibitor/plant lipid transfer protein/seed storage helical domain-containing protein" evidence="3">
    <location>
        <begin position="25"/>
        <end position="115"/>
    </location>
</feature>
<keyword evidence="2" id="KW-1015">Disulfide bond</keyword>
<protein>
    <recommendedName>
        <fullName evidence="4">Bifunctional inhibitor/plant lipid transfer protein/seed storage helical domain-containing protein</fullName>
    </recommendedName>
</protein>
<dbReference type="InterPro" id="IPR036312">
    <property type="entry name" value="Bifun_inhib/LTP/seed_sf"/>
</dbReference>
<dbReference type="PANTHER" id="PTHR33076">
    <property type="entry name" value="NON-SPECIFIC LIPID-TRANSFER PROTEIN 2-RELATED"/>
    <property type="match status" value="1"/>
</dbReference>
<dbReference type="CDD" id="cd01960">
    <property type="entry name" value="nsLTP1"/>
    <property type="match status" value="1"/>
</dbReference>
<dbReference type="SUPFAM" id="SSF47699">
    <property type="entry name" value="Bifunctional inhibitor/lipid-transfer protein/seed storage 2S albumin"/>
    <property type="match status" value="1"/>
</dbReference>
<evidence type="ECO:0000256" key="3">
    <source>
        <dbReference type="SAM" id="SignalP"/>
    </source>
</evidence>
<keyword evidence="6" id="KW-1185">Reference proteome</keyword>
<dbReference type="Gene3D" id="1.10.110.10">
    <property type="entry name" value="Plant lipid-transfer and hydrophobic proteins"/>
    <property type="match status" value="1"/>
</dbReference>
<evidence type="ECO:0000313" key="6">
    <source>
        <dbReference type="Proteomes" id="UP001497480"/>
    </source>
</evidence>
<sequence>MKNVLLAFLTWLAILHFVGEPGQSFSLDDATKQLLPCLTYVIGLKGNKPSNKCVNGVRALESSTPTTADRHEACKLLKAMISSLHLIKEDKANSLLQKCGVTMAFPICKDVDCQK</sequence>
<gene>
    <name evidence="5" type="ORF">LLUT_LOCUS17821</name>
</gene>
<evidence type="ECO:0000259" key="4">
    <source>
        <dbReference type="Pfam" id="PF00234"/>
    </source>
</evidence>
<comment type="caution">
    <text evidence="5">The sequence shown here is derived from an EMBL/GenBank/DDBJ whole genome shotgun (WGS) entry which is preliminary data.</text>
</comment>
<dbReference type="PRINTS" id="PR00382">
    <property type="entry name" value="LIPIDTRNSFER"/>
</dbReference>
<feature type="signal peptide" evidence="3">
    <location>
        <begin position="1"/>
        <end position="24"/>
    </location>
</feature>
<dbReference type="Pfam" id="PF00234">
    <property type="entry name" value="Tryp_alpha_amyl"/>
    <property type="match status" value="1"/>
</dbReference>
<dbReference type="InterPro" id="IPR016140">
    <property type="entry name" value="Bifunc_inhib/LTP/seed_store"/>
</dbReference>
<evidence type="ECO:0000256" key="2">
    <source>
        <dbReference type="ARBA" id="ARBA00023157"/>
    </source>
</evidence>
<accession>A0AAV1X563</accession>
<dbReference type="GO" id="GO:0008289">
    <property type="term" value="F:lipid binding"/>
    <property type="evidence" value="ECO:0007669"/>
    <property type="project" value="InterPro"/>
</dbReference>
<evidence type="ECO:0000313" key="5">
    <source>
        <dbReference type="EMBL" id="CAL0316761.1"/>
    </source>
</evidence>
<dbReference type="AlphaFoldDB" id="A0AAV1X563"/>